<dbReference type="GO" id="GO:0016787">
    <property type="term" value="F:hydrolase activity"/>
    <property type="evidence" value="ECO:0007669"/>
    <property type="project" value="UniProtKB-KW"/>
</dbReference>
<evidence type="ECO:0000256" key="2">
    <source>
        <dbReference type="ARBA" id="ARBA00022801"/>
    </source>
</evidence>
<dbReference type="Proteomes" id="UP001589611">
    <property type="component" value="Unassembled WGS sequence"/>
</dbReference>
<dbReference type="InterPro" id="IPR029058">
    <property type="entry name" value="AB_hydrolase_fold"/>
</dbReference>
<protein>
    <submittedName>
        <fullName evidence="5">Alpha/beta hydrolase</fullName>
    </submittedName>
</protein>
<evidence type="ECO:0000313" key="5">
    <source>
        <dbReference type="EMBL" id="MFB9645394.1"/>
    </source>
</evidence>
<keyword evidence="6" id="KW-1185">Reference proteome</keyword>
<accession>A0ABV5SYG6</accession>
<dbReference type="RefSeq" id="WP_344714458.1">
    <property type="nucleotide sequence ID" value="NZ_BAAAWH010000001.1"/>
</dbReference>
<dbReference type="SUPFAM" id="SSF53474">
    <property type="entry name" value="alpha/beta-Hydrolases"/>
    <property type="match status" value="1"/>
</dbReference>
<organism evidence="5 6">
    <name type="scientific">Microbacterium terregens</name>
    <dbReference type="NCBI Taxonomy" id="69363"/>
    <lineage>
        <taxon>Bacteria</taxon>
        <taxon>Bacillati</taxon>
        <taxon>Actinomycetota</taxon>
        <taxon>Actinomycetes</taxon>
        <taxon>Micrococcales</taxon>
        <taxon>Microbacteriaceae</taxon>
        <taxon>Microbacterium</taxon>
    </lineage>
</organism>
<dbReference type="InterPro" id="IPR050261">
    <property type="entry name" value="FrsA_esterase"/>
</dbReference>
<keyword evidence="3" id="KW-0812">Transmembrane</keyword>
<feature type="transmembrane region" description="Helical" evidence="3">
    <location>
        <begin position="23"/>
        <end position="45"/>
    </location>
</feature>
<name>A0ABV5SYG6_9MICO</name>
<evidence type="ECO:0000259" key="4">
    <source>
        <dbReference type="Pfam" id="PF12146"/>
    </source>
</evidence>
<dbReference type="InterPro" id="IPR022742">
    <property type="entry name" value="Hydrolase_4"/>
</dbReference>
<dbReference type="EMBL" id="JBHMBE010000002">
    <property type="protein sequence ID" value="MFB9645394.1"/>
    <property type="molecule type" value="Genomic_DNA"/>
</dbReference>
<evidence type="ECO:0000313" key="6">
    <source>
        <dbReference type="Proteomes" id="UP001589611"/>
    </source>
</evidence>
<sequence>MSTVRTAAVDASRQSRSGDGRRVGVRLLVFAAATLLGWLLVSIGLGVGLPRTGAGGLGIALAVAPLVAGVAFVVTAGIALFRTTHGWARLILLPWFLAVLIAVYSLSVALAAVYPPRSVSRAAMPAGATEIEMTAADGVHLSGWYLPSRNGAAVVLRHGAASTAGDTAAHAQILHDAGFGVLATDARGHGNSGGQGMDLGWYGEMDIRAAVDALVDRTDVDPRRVAVVGLSMGGEEAIGAAGTDDRIRAVVAEGATGRTAADKTWLADAYGVRGVAQVTLDLLTYGFVDLLTPPSPPATLAQSVRDAPTTPLLLIAAGNDADEQAVATRLAAVGPARVDVWVADDAGHVEALRTAPDEWRARVVGFLDIALADGTALRQRAPSR</sequence>
<keyword evidence="2 5" id="KW-0378">Hydrolase</keyword>
<comment type="caution">
    <text evidence="5">The sequence shown here is derived from an EMBL/GenBank/DDBJ whole genome shotgun (WGS) entry which is preliminary data.</text>
</comment>
<evidence type="ECO:0000256" key="1">
    <source>
        <dbReference type="ARBA" id="ARBA00008645"/>
    </source>
</evidence>
<feature type="transmembrane region" description="Helical" evidence="3">
    <location>
        <begin position="93"/>
        <end position="114"/>
    </location>
</feature>
<evidence type="ECO:0000256" key="3">
    <source>
        <dbReference type="SAM" id="Phobius"/>
    </source>
</evidence>
<dbReference type="Pfam" id="PF12146">
    <property type="entry name" value="Hydrolase_4"/>
    <property type="match status" value="1"/>
</dbReference>
<dbReference type="PANTHER" id="PTHR22946">
    <property type="entry name" value="DIENELACTONE HYDROLASE DOMAIN-CONTAINING PROTEIN-RELATED"/>
    <property type="match status" value="1"/>
</dbReference>
<feature type="domain" description="Serine aminopeptidase S33" evidence="4">
    <location>
        <begin position="152"/>
        <end position="261"/>
    </location>
</feature>
<comment type="similarity">
    <text evidence="1">Belongs to the AB hydrolase superfamily.</text>
</comment>
<keyword evidence="3" id="KW-0472">Membrane</keyword>
<feature type="transmembrane region" description="Helical" evidence="3">
    <location>
        <begin position="57"/>
        <end position="81"/>
    </location>
</feature>
<keyword evidence="3" id="KW-1133">Transmembrane helix</keyword>
<reference evidence="5 6" key="1">
    <citation type="submission" date="2024-09" db="EMBL/GenBank/DDBJ databases">
        <authorList>
            <person name="Sun Q."/>
            <person name="Mori K."/>
        </authorList>
    </citation>
    <scope>NUCLEOTIDE SEQUENCE [LARGE SCALE GENOMIC DNA]</scope>
    <source>
        <strain evidence="5 6">JCM 1342</strain>
    </source>
</reference>
<dbReference type="PANTHER" id="PTHR22946:SF9">
    <property type="entry name" value="POLYKETIDE TRANSFERASE AF380"/>
    <property type="match status" value="1"/>
</dbReference>
<dbReference type="Gene3D" id="3.40.50.1820">
    <property type="entry name" value="alpha/beta hydrolase"/>
    <property type="match status" value="1"/>
</dbReference>
<proteinExistence type="inferred from homology"/>
<gene>
    <name evidence="5" type="ORF">ACFFPJ_06255</name>
</gene>